<feature type="binding site" evidence="8">
    <location>
        <begin position="11"/>
        <end position="18"/>
    </location>
    <ligand>
        <name>GTP</name>
        <dbReference type="ChEBI" id="CHEBI:37565"/>
    </ligand>
</feature>
<dbReference type="InterPro" id="IPR003593">
    <property type="entry name" value="AAA+_ATPase"/>
</dbReference>
<feature type="binding site" evidence="8">
    <location>
        <begin position="58"/>
        <end position="62"/>
    </location>
    <ligand>
        <name>GTP</name>
        <dbReference type="ChEBI" id="CHEBI:37565"/>
    </ligand>
</feature>
<dbReference type="InterPro" id="IPR015946">
    <property type="entry name" value="KH_dom-like_a/b"/>
</dbReference>
<dbReference type="InterPro" id="IPR005225">
    <property type="entry name" value="Small_GTP-bd"/>
</dbReference>
<dbReference type="GO" id="GO:0005886">
    <property type="term" value="C:plasma membrane"/>
    <property type="evidence" value="ECO:0007669"/>
    <property type="project" value="UniProtKB-SubCell"/>
</dbReference>
<feature type="region of interest" description="G2" evidence="9">
    <location>
        <begin position="37"/>
        <end position="41"/>
    </location>
</feature>
<proteinExistence type="inferred from homology"/>
<evidence type="ECO:0000256" key="10">
    <source>
        <dbReference type="RuleBase" id="RU003761"/>
    </source>
</evidence>
<name>A0A3P3XPR7_9SPIR</name>
<dbReference type="InterPro" id="IPR005662">
    <property type="entry name" value="GTPase_Era-like"/>
</dbReference>
<dbReference type="InterPro" id="IPR027417">
    <property type="entry name" value="P-loop_NTPase"/>
</dbReference>
<dbReference type="NCBIfam" id="NF000908">
    <property type="entry name" value="PRK00089.1"/>
    <property type="match status" value="1"/>
</dbReference>
<dbReference type="InterPro" id="IPR030388">
    <property type="entry name" value="G_ERA_dom"/>
</dbReference>
<dbReference type="InterPro" id="IPR009019">
    <property type="entry name" value="KH_sf_prok-type"/>
</dbReference>
<dbReference type="SMART" id="SM00382">
    <property type="entry name" value="AAA"/>
    <property type="match status" value="1"/>
</dbReference>
<keyword evidence="7 8" id="KW-0342">GTP-binding</keyword>
<keyword evidence="8" id="KW-0472">Membrane</keyword>
<evidence type="ECO:0000256" key="8">
    <source>
        <dbReference type="HAMAP-Rule" id="MF_00367"/>
    </source>
</evidence>
<dbReference type="NCBIfam" id="TIGR00231">
    <property type="entry name" value="small_GTP"/>
    <property type="match status" value="1"/>
</dbReference>
<dbReference type="InterPro" id="IPR006073">
    <property type="entry name" value="GTP-bd"/>
</dbReference>
<dbReference type="GO" id="GO:0043024">
    <property type="term" value="F:ribosomal small subunit binding"/>
    <property type="evidence" value="ECO:0007669"/>
    <property type="project" value="TreeGrafter"/>
</dbReference>
<dbReference type="GO" id="GO:0070181">
    <property type="term" value="F:small ribosomal subunit rRNA binding"/>
    <property type="evidence" value="ECO:0007669"/>
    <property type="project" value="UniProtKB-UniRule"/>
</dbReference>
<dbReference type="EMBL" id="FWDO01000004">
    <property type="protein sequence ID" value="SLM18291.1"/>
    <property type="molecule type" value="Genomic_DNA"/>
</dbReference>
<feature type="binding site" evidence="8">
    <location>
        <begin position="120"/>
        <end position="123"/>
    </location>
    <ligand>
        <name>GTP</name>
        <dbReference type="ChEBI" id="CHEBI:37565"/>
    </ligand>
</feature>
<evidence type="ECO:0000256" key="3">
    <source>
        <dbReference type="ARBA" id="ARBA00022475"/>
    </source>
</evidence>
<evidence type="ECO:0000256" key="9">
    <source>
        <dbReference type="PROSITE-ProRule" id="PRU01050"/>
    </source>
</evidence>
<dbReference type="AlphaFoldDB" id="A0A3P3XPR7"/>
<keyword evidence="3 8" id="KW-1003">Cell membrane</keyword>
<evidence type="ECO:0000256" key="5">
    <source>
        <dbReference type="ARBA" id="ARBA00022741"/>
    </source>
</evidence>
<dbReference type="PROSITE" id="PS50823">
    <property type="entry name" value="KH_TYPE_2"/>
    <property type="match status" value="1"/>
</dbReference>
<dbReference type="NCBIfam" id="TIGR00436">
    <property type="entry name" value="era"/>
    <property type="match status" value="1"/>
</dbReference>
<comment type="subunit">
    <text evidence="8">Monomer.</text>
</comment>
<dbReference type="PANTHER" id="PTHR42698">
    <property type="entry name" value="GTPASE ERA"/>
    <property type="match status" value="1"/>
</dbReference>
<feature type="region of interest" description="G3" evidence="9">
    <location>
        <begin position="58"/>
        <end position="61"/>
    </location>
</feature>
<keyword evidence="4" id="KW-0997">Cell inner membrane</keyword>
<dbReference type="GO" id="GO:0003924">
    <property type="term" value="F:GTPase activity"/>
    <property type="evidence" value="ECO:0007669"/>
    <property type="project" value="UniProtKB-UniRule"/>
</dbReference>
<dbReference type="Pfam" id="PF07650">
    <property type="entry name" value="KH_2"/>
    <property type="match status" value="1"/>
</dbReference>
<reference evidence="13" key="1">
    <citation type="submission" date="2017-02" db="EMBL/GenBank/DDBJ databases">
        <authorList>
            <person name="Regsiter A."/>
            <person name="William W."/>
        </authorList>
    </citation>
    <scope>NUCLEOTIDE SEQUENCE</scope>
    <source>
        <strain evidence="13">BdmA 4</strain>
    </source>
</reference>
<keyword evidence="8" id="KW-0963">Cytoplasm</keyword>
<organism evidence="13">
    <name type="scientific">uncultured spirochete</name>
    <dbReference type="NCBI Taxonomy" id="156406"/>
    <lineage>
        <taxon>Bacteria</taxon>
        <taxon>Pseudomonadati</taxon>
        <taxon>Spirochaetota</taxon>
        <taxon>Spirochaetia</taxon>
        <taxon>Spirochaetales</taxon>
        <taxon>environmental samples</taxon>
    </lineage>
</organism>
<dbReference type="SUPFAM" id="SSF52540">
    <property type="entry name" value="P-loop containing nucleoside triphosphate hydrolases"/>
    <property type="match status" value="1"/>
</dbReference>
<evidence type="ECO:0000259" key="12">
    <source>
        <dbReference type="PROSITE" id="PS51713"/>
    </source>
</evidence>
<dbReference type="SUPFAM" id="SSF54814">
    <property type="entry name" value="Prokaryotic type KH domain (KH-domain type II)"/>
    <property type="match status" value="1"/>
</dbReference>
<evidence type="ECO:0000256" key="6">
    <source>
        <dbReference type="ARBA" id="ARBA00022884"/>
    </source>
</evidence>
<dbReference type="PRINTS" id="PR00326">
    <property type="entry name" value="GTP1OBG"/>
</dbReference>
<feature type="region of interest" description="G1" evidence="9">
    <location>
        <begin position="11"/>
        <end position="18"/>
    </location>
</feature>
<dbReference type="Gene3D" id="3.30.300.20">
    <property type="match status" value="1"/>
</dbReference>
<dbReference type="Gene3D" id="3.40.50.300">
    <property type="entry name" value="P-loop containing nucleotide triphosphate hydrolases"/>
    <property type="match status" value="1"/>
</dbReference>
<keyword evidence="6 8" id="KW-0694">RNA-binding</keyword>
<dbReference type="CDD" id="cd04163">
    <property type="entry name" value="Era"/>
    <property type="match status" value="1"/>
</dbReference>
<dbReference type="Pfam" id="PF01926">
    <property type="entry name" value="MMR_HSR1"/>
    <property type="match status" value="1"/>
</dbReference>
<gene>
    <name evidence="8 13" type="primary">era</name>
    <name evidence="13" type="ORF">SPIRO4BDMA_40863</name>
</gene>
<comment type="function">
    <text evidence="8">An essential GTPase that binds both GDP and GTP, with rapid nucleotide exchange. Plays a role in 16S rRNA processing and 30S ribosomal subunit biogenesis and possibly also in cell cycle regulation and energy metabolism.</text>
</comment>
<evidence type="ECO:0000256" key="7">
    <source>
        <dbReference type="ARBA" id="ARBA00023134"/>
    </source>
</evidence>
<keyword evidence="8" id="KW-0690">Ribosome biogenesis</keyword>
<dbReference type="InterPro" id="IPR004044">
    <property type="entry name" value="KH_dom_type_2"/>
</dbReference>
<evidence type="ECO:0000313" key="13">
    <source>
        <dbReference type="EMBL" id="SLM18291.1"/>
    </source>
</evidence>
<dbReference type="PROSITE" id="PS51713">
    <property type="entry name" value="G_ERA"/>
    <property type="match status" value="1"/>
</dbReference>
<comment type="similarity">
    <text evidence="1 8 9 10">Belongs to the TRAFAC class TrmE-Era-EngA-EngB-Septin-like GTPase superfamily. Era GTPase family.</text>
</comment>
<evidence type="ECO:0000256" key="2">
    <source>
        <dbReference type="ARBA" id="ARBA00020484"/>
    </source>
</evidence>
<feature type="domain" description="KH type-2" evidence="11">
    <location>
        <begin position="200"/>
        <end position="277"/>
    </location>
</feature>
<dbReference type="PANTHER" id="PTHR42698:SF1">
    <property type="entry name" value="GTPASE ERA, MITOCHONDRIAL"/>
    <property type="match status" value="1"/>
</dbReference>
<dbReference type="CDD" id="cd22534">
    <property type="entry name" value="KH-II_Era"/>
    <property type="match status" value="1"/>
</dbReference>
<dbReference type="GO" id="GO:0005829">
    <property type="term" value="C:cytosol"/>
    <property type="evidence" value="ECO:0007669"/>
    <property type="project" value="TreeGrafter"/>
</dbReference>
<dbReference type="GO" id="GO:0000028">
    <property type="term" value="P:ribosomal small subunit assembly"/>
    <property type="evidence" value="ECO:0007669"/>
    <property type="project" value="TreeGrafter"/>
</dbReference>
<keyword evidence="5 8" id="KW-0547">Nucleotide-binding</keyword>
<dbReference type="HAMAP" id="MF_00367">
    <property type="entry name" value="GTPase_Era"/>
    <property type="match status" value="1"/>
</dbReference>
<keyword evidence="8" id="KW-0699">rRNA-binding</keyword>
<feature type="domain" description="Era-type G" evidence="12">
    <location>
        <begin position="3"/>
        <end position="169"/>
    </location>
</feature>
<comment type="subcellular location">
    <subcellularLocation>
        <location evidence="8">Cytoplasm</location>
    </subcellularLocation>
    <subcellularLocation>
        <location evidence="8">Cell membrane</location>
        <topology evidence="8">Peripheral membrane protein</topology>
    </subcellularLocation>
</comment>
<feature type="region of interest" description="G4" evidence="9">
    <location>
        <begin position="120"/>
        <end position="123"/>
    </location>
</feature>
<sequence>MPKSAFVAIIGRPSAGKSTLLNALCGAKVSIVSSVPQTTRNAIRGIVTRPQGQLIFVDTPGYHISEKKLNLKLRELVLQSLSEVDLILYVIDATRDPGKEEEAIIELLSKEARRIVIAINKIDHPEARPLSVEEFVIPRLPDAKRISISASQGTNLSLLLDALFSLAPEGPFWYPEEIYTDQEPVFRIGEIIREKAISHTRDELPHAIAVEYRDSSKRADGVLFARFDILVERDSQKAIVIGRQGSVIKRIREEAEADLKKLFDYPIKLQLQVAVDPDWRKSDSVLSRMIF</sequence>
<evidence type="ECO:0000256" key="1">
    <source>
        <dbReference type="ARBA" id="ARBA00007921"/>
    </source>
</evidence>
<accession>A0A3P3XPR7</accession>
<dbReference type="GO" id="GO:0005525">
    <property type="term" value="F:GTP binding"/>
    <property type="evidence" value="ECO:0007669"/>
    <property type="project" value="UniProtKB-UniRule"/>
</dbReference>
<protein>
    <recommendedName>
        <fullName evidence="2 8">GTPase Era</fullName>
    </recommendedName>
</protein>
<evidence type="ECO:0000256" key="4">
    <source>
        <dbReference type="ARBA" id="ARBA00022519"/>
    </source>
</evidence>
<evidence type="ECO:0000259" key="11">
    <source>
        <dbReference type="PROSITE" id="PS50823"/>
    </source>
</evidence>
<feature type="region of interest" description="G5" evidence="9">
    <location>
        <begin position="148"/>
        <end position="150"/>
    </location>
</feature>